<dbReference type="RefSeq" id="WP_073482917.1">
    <property type="nucleotide sequence ID" value="NZ_FQVN01000004.1"/>
</dbReference>
<feature type="region of interest" description="Disordered" evidence="1">
    <location>
        <begin position="191"/>
        <end position="232"/>
    </location>
</feature>
<reference evidence="3 4" key="1">
    <citation type="submission" date="2016-11" db="EMBL/GenBank/DDBJ databases">
        <authorList>
            <person name="Jaros S."/>
            <person name="Januszkiewicz K."/>
            <person name="Wedrychowicz H."/>
        </authorList>
    </citation>
    <scope>NUCLEOTIDE SEQUENCE [LARGE SCALE GENOMIC DNA]</scope>
    <source>
        <strain evidence="3 4">DSM 44523</strain>
    </source>
</reference>
<organism evidence="3 4">
    <name type="scientific">Streptoalloteichus hindustanus</name>
    <dbReference type="NCBI Taxonomy" id="2017"/>
    <lineage>
        <taxon>Bacteria</taxon>
        <taxon>Bacillati</taxon>
        <taxon>Actinomycetota</taxon>
        <taxon>Actinomycetes</taxon>
        <taxon>Pseudonocardiales</taxon>
        <taxon>Pseudonocardiaceae</taxon>
        <taxon>Streptoalloteichus</taxon>
    </lineage>
</organism>
<evidence type="ECO:0000256" key="1">
    <source>
        <dbReference type="SAM" id="MobiDB-lite"/>
    </source>
</evidence>
<name>A0A1M5CL74_STRHI</name>
<evidence type="ECO:0000313" key="4">
    <source>
        <dbReference type="Proteomes" id="UP000184501"/>
    </source>
</evidence>
<dbReference type="Pfam" id="PF14065">
    <property type="entry name" value="Pvc16_N"/>
    <property type="match status" value="1"/>
</dbReference>
<protein>
    <recommendedName>
        <fullName evidence="2">Pvc16 N-terminal domain-containing protein</fullName>
    </recommendedName>
</protein>
<evidence type="ECO:0000313" key="3">
    <source>
        <dbReference type="EMBL" id="SHF55468.1"/>
    </source>
</evidence>
<gene>
    <name evidence="3" type="ORF">SAMN05444320_10475</name>
</gene>
<dbReference type="Proteomes" id="UP000184501">
    <property type="component" value="Unassembled WGS sequence"/>
</dbReference>
<dbReference type="AlphaFoldDB" id="A0A1M5CL74"/>
<proteinExistence type="predicted"/>
<feature type="compositionally biased region" description="Low complexity" evidence="1">
    <location>
        <begin position="216"/>
        <end position="232"/>
    </location>
</feature>
<dbReference type="InterPro" id="IPR025351">
    <property type="entry name" value="Pvc16_N"/>
</dbReference>
<feature type="domain" description="Pvc16 N-terminal" evidence="2">
    <location>
        <begin position="9"/>
        <end position="181"/>
    </location>
</feature>
<evidence type="ECO:0000259" key="2">
    <source>
        <dbReference type="Pfam" id="PF14065"/>
    </source>
</evidence>
<dbReference type="EMBL" id="FQVN01000004">
    <property type="protein sequence ID" value="SHF55468.1"/>
    <property type="molecule type" value="Genomic_DNA"/>
</dbReference>
<keyword evidence="4" id="KW-1185">Reference proteome</keyword>
<sequence>MSGALALYAVTSTLQQLIFHACRDDPVLRGVVLSESEIVLDDPARAAKDAANKVSLWLYRVSEDEFVRNHPAAHGVGSTRRQFPPLALDLHYLVTPMTGSAWSDQILLGRTMQILNDNGVLRIDDRDDEVVDEIQVLLGRPELGDLTRIWEALHEPYRLSVSYLARVVRIDSTRFEEHPVVWEATATYTTRVPAPPDIPDIPENTGRTGRTRRTGRTGTDSNDSSDSTTTTA</sequence>
<dbReference type="STRING" id="2017.SAMN05444320_10475"/>
<dbReference type="OrthoDB" id="527247at2"/>
<accession>A0A1M5CL74</accession>